<dbReference type="Proteomes" id="UP000193144">
    <property type="component" value="Unassembled WGS sequence"/>
</dbReference>
<protein>
    <submittedName>
        <fullName evidence="2">Uncharacterized protein</fullName>
    </submittedName>
</protein>
<sequence>MQLLNLLVLLPAIATAIPSSPPIEARADVVAQDNCNNHIGGCLDHDCNGHYKSSWDTIGTCTTGNFKGCQCSKCNGKTGHCDKHGCNGVRGICQSGEFKGCSC</sequence>
<name>A0A1Y1YAU9_9PLEO</name>
<proteinExistence type="predicted"/>
<dbReference type="AlphaFoldDB" id="A0A1Y1YAU9"/>
<comment type="caution">
    <text evidence="2">The sequence shown here is derived from an EMBL/GenBank/DDBJ whole genome shotgun (WGS) entry which is preliminary data.</text>
</comment>
<gene>
    <name evidence="2" type="ORF">BCR34DRAFT_579500</name>
</gene>
<feature type="signal peptide" evidence="1">
    <location>
        <begin position="1"/>
        <end position="16"/>
    </location>
</feature>
<keyword evidence="1" id="KW-0732">Signal</keyword>
<accession>A0A1Y1YAU9</accession>
<dbReference type="EMBL" id="MCFA01000289">
    <property type="protein sequence ID" value="ORX95098.1"/>
    <property type="molecule type" value="Genomic_DNA"/>
</dbReference>
<evidence type="ECO:0000313" key="3">
    <source>
        <dbReference type="Proteomes" id="UP000193144"/>
    </source>
</evidence>
<evidence type="ECO:0000256" key="1">
    <source>
        <dbReference type="SAM" id="SignalP"/>
    </source>
</evidence>
<organism evidence="2 3">
    <name type="scientific">Clohesyomyces aquaticus</name>
    <dbReference type="NCBI Taxonomy" id="1231657"/>
    <lineage>
        <taxon>Eukaryota</taxon>
        <taxon>Fungi</taxon>
        <taxon>Dikarya</taxon>
        <taxon>Ascomycota</taxon>
        <taxon>Pezizomycotina</taxon>
        <taxon>Dothideomycetes</taxon>
        <taxon>Pleosporomycetidae</taxon>
        <taxon>Pleosporales</taxon>
        <taxon>Lindgomycetaceae</taxon>
        <taxon>Clohesyomyces</taxon>
    </lineage>
</organism>
<reference evidence="2 3" key="1">
    <citation type="submission" date="2016-07" db="EMBL/GenBank/DDBJ databases">
        <title>Pervasive Adenine N6-methylation of Active Genes in Fungi.</title>
        <authorList>
            <consortium name="DOE Joint Genome Institute"/>
            <person name="Mondo S.J."/>
            <person name="Dannebaum R.O."/>
            <person name="Kuo R.C."/>
            <person name="Labutti K."/>
            <person name="Haridas S."/>
            <person name="Kuo A."/>
            <person name="Salamov A."/>
            <person name="Ahrendt S.R."/>
            <person name="Lipzen A."/>
            <person name="Sullivan W."/>
            <person name="Andreopoulos W.B."/>
            <person name="Clum A."/>
            <person name="Lindquist E."/>
            <person name="Daum C."/>
            <person name="Ramamoorthy G.K."/>
            <person name="Gryganskyi A."/>
            <person name="Culley D."/>
            <person name="Magnuson J.K."/>
            <person name="James T.Y."/>
            <person name="O'Malley M.A."/>
            <person name="Stajich J.E."/>
            <person name="Spatafora J.W."/>
            <person name="Visel A."/>
            <person name="Grigoriev I.V."/>
        </authorList>
    </citation>
    <scope>NUCLEOTIDE SEQUENCE [LARGE SCALE GENOMIC DNA]</scope>
    <source>
        <strain evidence="2 3">CBS 115471</strain>
    </source>
</reference>
<evidence type="ECO:0000313" key="2">
    <source>
        <dbReference type="EMBL" id="ORX95098.1"/>
    </source>
</evidence>
<keyword evidence="3" id="KW-1185">Reference proteome</keyword>
<feature type="chain" id="PRO_5012485895" evidence="1">
    <location>
        <begin position="17"/>
        <end position="103"/>
    </location>
</feature>
<dbReference type="OrthoDB" id="2956254at2759"/>
<feature type="non-terminal residue" evidence="2">
    <location>
        <position position="103"/>
    </location>
</feature>